<evidence type="ECO:0000313" key="9">
    <source>
        <dbReference type="EMBL" id="GAA2174885.1"/>
    </source>
</evidence>
<dbReference type="InterPro" id="IPR034804">
    <property type="entry name" value="SQR/QFR_C/D"/>
</dbReference>
<keyword evidence="7 8" id="KW-0472">Membrane</keyword>
<keyword evidence="4" id="KW-0479">Metal-binding</keyword>
<evidence type="ECO:0000256" key="3">
    <source>
        <dbReference type="ARBA" id="ARBA00022692"/>
    </source>
</evidence>
<name>A0ABN3AU99_9MICC</name>
<evidence type="ECO:0000256" key="5">
    <source>
        <dbReference type="ARBA" id="ARBA00022989"/>
    </source>
</evidence>
<dbReference type="RefSeq" id="WP_346027950.1">
    <property type="nucleotide sequence ID" value="NZ_BAAAON010000001.1"/>
</dbReference>
<dbReference type="CDD" id="cd03500">
    <property type="entry name" value="SQR_TypeA_SdhD_like"/>
    <property type="match status" value="1"/>
</dbReference>
<evidence type="ECO:0000256" key="4">
    <source>
        <dbReference type="ARBA" id="ARBA00022723"/>
    </source>
</evidence>
<dbReference type="EMBL" id="BAAAON010000001">
    <property type="protein sequence ID" value="GAA2174885.1"/>
    <property type="molecule type" value="Genomic_DNA"/>
</dbReference>
<comment type="caution">
    <text evidence="9">The sequence shown here is derived from an EMBL/GenBank/DDBJ whole genome shotgun (WGS) entry which is preliminary data.</text>
</comment>
<dbReference type="Gene3D" id="1.20.1300.10">
    <property type="entry name" value="Fumarate reductase/succinate dehydrogenase, transmembrane subunit"/>
    <property type="match status" value="1"/>
</dbReference>
<evidence type="ECO:0000256" key="7">
    <source>
        <dbReference type="ARBA" id="ARBA00023136"/>
    </source>
</evidence>
<evidence type="ECO:0000256" key="6">
    <source>
        <dbReference type="ARBA" id="ARBA00023004"/>
    </source>
</evidence>
<dbReference type="Proteomes" id="UP001500974">
    <property type="component" value="Unassembled WGS sequence"/>
</dbReference>
<evidence type="ECO:0000256" key="1">
    <source>
        <dbReference type="ARBA" id="ARBA00004370"/>
    </source>
</evidence>
<protein>
    <submittedName>
        <fullName evidence="9">Succinate dehydrogenase, hydrophobic membrane anchor protein</fullName>
    </submittedName>
</protein>
<organism evidence="9 10">
    <name type="scientific">Arthrobacter parietis</name>
    <dbReference type="NCBI Taxonomy" id="271434"/>
    <lineage>
        <taxon>Bacteria</taxon>
        <taxon>Bacillati</taxon>
        <taxon>Actinomycetota</taxon>
        <taxon>Actinomycetes</taxon>
        <taxon>Micrococcales</taxon>
        <taxon>Micrococcaceae</taxon>
        <taxon>Arthrobacter</taxon>
    </lineage>
</organism>
<evidence type="ECO:0000256" key="2">
    <source>
        <dbReference type="ARBA" id="ARBA00022617"/>
    </source>
</evidence>
<accession>A0ABN3AU99</accession>
<dbReference type="InterPro" id="IPR000701">
    <property type="entry name" value="SuccDH_FuR_B_TM-su"/>
</dbReference>
<gene>
    <name evidence="9" type="primary">sdhD</name>
    <name evidence="9" type="ORF">GCM10009784_15050</name>
</gene>
<keyword evidence="10" id="KW-1185">Reference proteome</keyword>
<keyword evidence="6" id="KW-0408">Iron</keyword>
<proteinExistence type="predicted"/>
<feature type="transmembrane region" description="Helical" evidence="8">
    <location>
        <begin position="21"/>
        <end position="45"/>
    </location>
</feature>
<dbReference type="Pfam" id="PF01127">
    <property type="entry name" value="Sdh_cyt"/>
    <property type="match status" value="1"/>
</dbReference>
<dbReference type="SUPFAM" id="SSF81343">
    <property type="entry name" value="Fumarate reductase respiratory complex transmembrane subunits"/>
    <property type="match status" value="1"/>
</dbReference>
<comment type="subcellular location">
    <subcellularLocation>
        <location evidence="1">Membrane</location>
    </subcellularLocation>
</comment>
<feature type="transmembrane region" description="Helical" evidence="8">
    <location>
        <begin position="100"/>
        <end position="124"/>
    </location>
</feature>
<evidence type="ECO:0000256" key="8">
    <source>
        <dbReference type="SAM" id="Phobius"/>
    </source>
</evidence>
<sequence>MPFSPPRSRLQASSNFEMLAWLFMRWSGVLLLVMIFIHLFVNLVLGDGIQQLDFAFVAGKWAHPFWQWFDLIMLWLAMLHGTNGLRIIINDYADTARSRLWLKAVLLTCSIVIIALGSLVIFTFEPCPLGADPSALPTFCP</sequence>
<feature type="transmembrane region" description="Helical" evidence="8">
    <location>
        <begin position="65"/>
        <end position="88"/>
    </location>
</feature>
<keyword evidence="2" id="KW-0349">Heme</keyword>
<keyword evidence="3 8" id="KW-0812">Transmembrane</keyword>
<keyword evidence="5 8" id="KW-1133">Transmembrane helix</keyword>
<reference evidence="9 10" key="1">
    <citation type="journal article" date="2019" name="Int. J. Syst. Evol. Microbiol.">
        <title>The Global Catalogue of Microorganisms (GCM) 10K type strain sequencing project: providing services to taxonomists for standard genome sequencing and annotation.</title>
        <authorList>
            <consortium name="The Broad Institute Genomics Platform"/>
            <consortium name="The Broad Institute Genome Sequencing Center for Infectious Disease"/>
            <person name="Wu L."/>
            <person name="Ma J."/>
        </authorList>
    </citation>
    <scope>NUCLEOTIDE SEQUENCE [LARGE SCALE GENOMIC DNA]</scope>
    <source>
        <strain evidence="9 10">JCM 14917</strain>
    </source>
</reference>
<evidence type="ECO:0000313" key="10">
    <source>
        <dbReference type="Proteomes" id="UP001500974"/>
    </source>
</evidence>